<dbReference type="Pfam" id="PF00441">
    <property type="entry name" value="Acyl-CoA_dh_1"/>
    <property type="match status" value="1"/>
</dbReference>
<evidence type="ECO:0000259" key="6">
    <source>
        <dbReference type="Pfam" id="PF02771"/>
    </source>
</evidence>
<dbReference type="InterPro" id="IPR013786">
    <property type="entry name" value="AcylCoA_DH/ox_N"/>
</dbReference>
<feature type="domain" description="Acyl-CoA dehydrogenase/oxidase C-terminal" evidence="4">
    <location>
        <begin position="282"/>
        <end position="451"/>
    </location>
</feature>
<dbReference type="InterPro" id="IPR006091">
    <property type="entry name" value="Acyl-CoA_Oxase/DH_mid-dom"/>
</dbReference>
<feature type="domain" description="Acetyl-CoA dehydrogenase-like C-terminal" evidence="7">
    <location>
        <begin position="467"/>
        <end position="592"/>
    </location>
</feature>
<dbReference type="PANTHER" id="PTHR42803">
    <property type="entry name" value="ACYL-COA DEHYDROGENASE"/>
    <property type="match status" value="1"/>
</dbReference>
<evidence type="ECO:0000256" key="2">
    <source>
        <dbReference type="ARBA" id="ARBA00022630"/>
    </source>
</evidence>
<feature type="domain" description="Acyl-CoA oxidase/dehydrogenase middle" evidence="5">
    <location>
        <begin position="163"/>
        <end position="271"/>
    </location>
</feature>
<keyword evidence="2" id="KW-0285">Flavoprotein</keyword>
<evidence type="ECO:0000313" key="9">
    <source>
        <dbReference type="Proteomes" id="UP000699975"/>
    </source>
</evidence>
<dbReference type="InterPro" id="IPR052166">
    <property type="entry name" value="Diverse_Acyl-CoA_DH"/>
</dbReference>
<dbReference type="RefSeq" id="WP_218317747.1">
    <property type="nucleotide sequence ID" value="NZ_JAGSPB010000003.1"/>
</dbReference>
<proteinExistence type="predicted"/>
<dbReference type="Pfam" id="PF02771">
    <property type="entry name" value="Acyl-CoA_dh_N"/>
    <property type="match status" value="1"/>
</dbReference>
<sequence length="601" mass="65047">MPTYTAPTRDTRFVINEMLDLASYGNLPGFENATPDMIDAIVNEAGKFASEVLAPINQIGDEQGCTRHEDGSVTTPDGFKEAYDAYVEGGWGTLAKPEEYGGQGLPHVLGFVMEEFTATANQAFGMYPGLTNGASAAIEAAGSQEQKDTYLPKMISGEWSGTMNLTEPHCGTDLGMIRTKAEPQGDGSYKITGTKIFISAGEHDLTSNIIHLVLAKTPGAPDSSKGISLFIVPKFLLDENGEPGERNGVSCGSIEKKMGIHGNSTCVLNYDGATGYMVGEENKGLAAMFVMMNAARLGVGMQGLAQAEVSYQNAVNYALDRRQGRALSGPAEPEKQADPIFVHPDVRRMLMDAKVFNEGMRALCLWGALQVDLTHKAQTEEERGLADELIGLMTPVIKGYGTDKGYDIANNMQQVYGGHGYVKEWGMEQFVRDSRIAMIYEGTNGVQAMDLCGRKLASKGGKAVQAFFAMIDEEIAAAKQDEALKDLAERLEKALGEQKAATMWFMQNAMQNPNHLGAGAHHYMHIMGIVTLGFFWLKMAKVAKDALAGEPEDKAFYEAKLTSAAYYAERFLPDAGALRRKLEAGSDNMMKLSEEAFATAA</sequence>
<gene>
    <name evidence="8" type="ORF">KCG45_13025</name>
</gene>
<dbReference type="Proteomes" id="UP000699975">
    <property type="component" value="Unassembled WGS sequence"/>
</dbReference>
<evidence type="ECO:0000259" key="7">
    <source>
        <dbReference type="Pfam" id="PF12806"/>
    </source>
</evidence>
<accession>A0ABS6SQ08</accession>
<dbReference type="PANTHER" id="PTHR42803:SF1">
    <property type="entry name" value="BROAD-SPECIFICITY LINEAR ACYL-COA DEHYDROGENASE FADE5"/>
    <property type="match status" value="1"/>
</dbReference>
<evidence type="ECO:0000256" key="3">
    <source>
        <dbReference type="ARBA" id="ARBA00023002"/>
    </source>
</evidence>
<comment type="caution">
    <text evidence="8">The sequence shown here is derived from an EMBL/GenBank/DDBJ whole genome shotgun (WGS) entry which is preliminary data.</text>
</comment>
<name>A0ABS6SQ08_9SPHN</name>
<dbReference type="InterPro" id="IPR009075">
    <property type="entry name" value="AcylCo_DH/oxidase_C"/>
</dbReference>
<comment type="cofactor">
    <cofactor evidence="1">
        <name>FAD</name>
        <dbReference type="ChEBI" id="CHEBI:57692"/>
    </cofactor>
</comment>
<evidence type="ECO:0000259" key="5">
    <source>
        <dbReference type="Pfam" id="PF02770"/>
    </source>
</evidence>
<dbReference type="EMBL" id="JAGSPB010000003">
    <property type="protein sequence ID" value="MBV7267108.1"/>
    <property type="molecule type" value="Genomic_DNA"/>
</dbReference>
<keyword evidence="3" id="KW-0560">Oxidoreductase</keyword>
<evidence type="ECO:0000259" key="4">
    <source>
        <dbReference type="Pfam" id="PF00441"/>
    </source>
</evidence>
<dbReference type="Pfam" id="PF12806">
    <property type="entry name" value="Acyl-CoA_dh_C"/>
    <property type="match status" value="1"/>
</dbReference>
<keyword evidence="9" id="KW-1185">Reference proteome</keyword>
<evidence type="ECO:0000256" key="1">
    <source>
        <dbReference type="ARBA" id="ARBA00001974"/>
    </source>
</evidence>
<feature type="domain" description="Acyl-CoA dehydrogenase/oxidase N-terminal" evidence="6">
    <location>
        <begin position="40"/>
        <end position="158"/>
    </location>
</feature>
<reference evidence="8 9" key="1">
    <citation type="submission" date="2021-04" db="EMBL/GenBank/DDBJ databases">
        <authorList>
            <person name="Pira H."/>
            <person name="Risdian C."/>
            <person name="Wink J."/>
        </authorList>
    </citation>
    <scope>NUCLEOTIDE SEQUENCE [LARGE SCALE GENOMIC DNA]</scope>
    <source>
        <strain evidence="8 9">WH131</strain>
    </source>
</reference>
<evidence type="ECO:0000313" key="8">
    <source>
        <dbReference type="EMBL" id="MBV7267108.1"/>
    </source>
</evidence>
<dbReference type="InterPro" id="IPR025878">
    <property type="entry name" value="Acyl-CoA_dh-like_C_dom"/>
</dbReference>
<dbReference type="Pfam" id="PF02770">
    <property type="entry name" value="Acyl-CoA_dh_M"/>
    <property type="match status" value="1"/>
</dbReference>
<organism evidence="8 9">
    <name type="scientific">Erythrobacter ani</name>
    <dbReference type="NCBI Taxonomy" id="2827235"/>
    <lineage>
        <taxon>Bacteria</taxon>
        <taxon>Pseudomonadati</taxon>
        <taxon>Pseudomonadota</taxon>
        <taxon>Alphaproteobacteria</taxon>
        <taxon>Sphingomonadales</taxon>
        <taxon>Erythrobacteraceae</taxon>
        <taxon>Erythrobacter/Porphyrobacter group</taxon>
        <taxon>Erythrobacter</taxon>
    </lineage>
</organism>
<protein>
    <submittedName>
        <fullName evidence="8">Acyl-CoA dehydrogenase C-terminal domain-containing protein</fullName>
    </submittedName>
</protein>